<keyword evidence="5" id="KW-1185">Reference proteome</keyword>
<dbReference type="EMBL" id="JBHLWN010000082">
    <property type="protein sequence ID" value="MFC0215128.1"/>
    <property type="molecule type" value="Genomic_DNA"/>
</dbReference>
<dbReference type="PIRSF" id="PIRSF001434">
    <property type="entry name" value="CGS"/>
    <property type="match status" value="1"/>
</dbReference>
<dbReference type="Gene3D" id="3.40.640.10">
    <property type="entry name" value="Type I PLP-dependent aspartate aminotransferase-like (Major domain)"/>
    <property type="match status" value="1"/>
</dbReference>
<dbReference type="SUPFAM" id="SSF53383">
    <property type="entry name" value="PLP-dependent transferases"/>
    <property type="match status" value="1"/>
</dbReference>
<dbReference type="RefSeq" id="WP_377472572.1">
    <property type="nucleotide sequence ID" value="NZ_JBHLWN010000082.1"/>
</dbReference>
<dbReference type="PANTHER" id="PTHR11808">
    <property type="entry name" value="TRANS-SULFURATION ENZYME FAMILY MEMBER"/>
    <property type="match status" value="1"/>
</dbReference>
<dbReference type="Gene3D" id="3.90.1150.10">
    <property type="entry name" value="Aspartate Aminotransferase, domain 1"/>
    <property type="match status" value="1"/>
</dbReference>
<proteinExistence type="inferred from homology"/>
<dbReference type="InterPro" id="IPR000277">
    <property type="entry name" value="Cys/Met-Metab_PyrdxlP-dep_enz"/>
</dbReference>
<protein>
    <submittedName>
        <fullName evidence="4">Trans-sulfuration enzyme family protein</fullName>
    </submittedName>
</protein>
<dbReference type="Proteomes" id="UP001589776">
    <property type="component" value="Unassembled WGS sequence"/>
</dbReference>
<evidence type="ECO:0000256" key="3">
    <source>
        <dbReference type="RuleBase" id="RU362118"/>
    </source>
</evidence>
<comment type="caution">
    <text evidence="4">The sequence shown here is derived from an EMBL/GenBank/DDBJ whole genome shotgun (WGS) entry which is preliminary data.</text>
</comment>
<name>A0ABV6DR45_9BACL</name>
<gene>
    <name evidence="4" type="ORF">ACFFK0_22280</name>
</gene>
<dbReference type="CDD" id="cd00614">
    <property type="entry name" value="CGS_like"/>
    <property type="match status" value="1"/>
</dbReference>
<dbReference type="Pfam" id="PF01053">
    <property type="entry name" value="Cys_Met_Meta_PP"/>
    <property type="match status" value="1"/>
</dbReference>
<reference evidence="4 5" key="1">
    <citation type="submission" date="2024-09" db="EMBL/GenBank/DDBJ databases">
        <authorList>
            <person name="Sun Q."/>
            <person name="Mori K."/>
        </authorList>
    </citation>
    <scope>NUCLEOTIDE SEQUENCE [LARGE SCALE GENOMIC DNA]</scope>
    <source>
        <strain evidence="4 5">CCM 7759</strain>
    </source>
</reference>
<comment type="similarity">
    <text evidence="3">Belongs to the trans-sulfuration enzymes family.</text>
</comment>
<dbReference type="InterPro" id="IPR015422">
    <property type="entry name" value="PyrdxlP-dep_Trfase_small"/>
</dbReference>
<keyword evidence="2 3" id="KW-0663">Pyridoxal phosphate</keyword>
<evidence type="ECO:0000313" key="4">
    <source>
        <dbReference type="EMBL" id="MFC0215128.1"/>
    </source>
</evidence>
<organism evidence="4 5">
    <name type="scientific">Paenibacillus chartarius</name>
    <dbReference type="NCBI Taxonomy" id="747481"/>
    <lineage>
        <taxon>Bacteria</taxon>
        <taxon>Bacillati</taxon>
        <taxon>Bacillota</taxon>
        <taxon>Bacilli</taxon>
        <taxon>Bacillales</taxon>
        <taxon>Paenibacillaceae</taxon>
        <taxon>Paenibacillus</taxon>
    </lineage>
</organism>
<dbReference type="InterPro" id="IPR015421">
    <property type="entry name" value="PyrdxlP-dep_Trfase_major"/>
</dbReference>
<evidence type="ECO:0000256" key="2">
    <source>
        <dbReference type="ARBA" id="ARBA00022898"/>
    </source>
</evidence>
<sequence>MDAWSQDIHICLHSGEDAERYEGASVPPIFENTHFVFPTFEEFVQAHRNESERYVYWRGTNPTVQIVERKLAMLERGERCKCFASGIGAMAAALLSCVQNGDHVIGVGHLYEETKKLLAYIERFGVTHSITRTTNVDEIERTIQPGTKVIVMESPTSLTFELVDLRRVAELAKSRRVTTIVDNTWATPLLQKPLELGIDIVVHSASKYMGGHSDFLGGAVIGGEAFIRKLFDHEYLLLGAALAPLEARMLLRGLRTLPVRLQAHRDGGMKVAQFLEDHPAVAVVRYPGLHSHPQYELGLQQMRWTTGLLGFELKEASYESVKKVLNRLKVFRIGFSWGSYESLAMSPNYGDNAAQLAAEGIGQGLIRISVGLEPVEELLEDLNQALQ</sequence>
<evidence type="ECO:0000256" key="1">
    <source>
        <dbReference type="ARBA" id="ARBA00001933"/>
    </source>
</evidence>
<evidence type="ECO:0000313" key="5">
    <source>
        <dbReference type="Proteomes" id="UP001589776"/>
    </source>
</evidence>
<accession>A0ABV6DR45</accession>
<dbReference type="InterPro" id="IPR015424">
    <property type="entry name" value="PyrdxlP-dep_Trfase"/>
</dbReference>
<comment type="cofactor">
    <cofactor evidence="1 3">
        <name>pyridoxal 5'-phosphate</name>
        <dbReference type="ChEBI" id="CHEBI:597326"/>
    </cofactor>
</comment>
<dbReference type="PANTHER" id="PTHR11808:SF80">
    <property type="entry name" value="CYSTATHIONINE GAMMA-LYASE"/>
    <property type="match status" value="1"/>
</dbReference>